<dbReference type="GO" id="GO:0030245">
    <property type="term" value="P:cellulose catabolic process"/>
    <property type="evidence" value="ECO:0007669"/>
    <property type="project" value="UniProtKB-KW"/>
</dbReference>
<keyword evidence="7" id="KW-0326">Glycosidase</keyword>
<proteinExistence type="inferred from homology"/>
<keyword evidence="8" id="KW-0624">Polysaccharide degradation</keyword>
<evidence type="ECO:0000256" key="3">
    <source>
        <dbReference type="ARBA" id="ARBA00012601"/>
    </source>
</evidence>
<comment type="similarity">
    <text evidence="2">Belongs to the glycosyl hydrolase 45 (cellulase K) family.</text>
</comment>
<dbReference type="AlphaFoldDB" id="A0A9P4JJC0"/>
<name>A0A9P4JJC0_9PLEO</name>
<evidence type="ECO:0000256" key="1">
    <source>
        <dbReference type="ARBA" id="ARBA00000966"/>
    </source>
</evidence>
<evidence type="ECO:0000313" key="12">
    <source>
        <dbReference type="Proteomes" id="UP000799536"/>
    </source>
</evidence>
<evidence type="ECO:0000256" key="2">
    <source>
        <dbReference type="ARBA" id="ARBA00007793"/>
    </source>
</evidence>
<dbReference type="EC" id="3.2.1.4" evidence="3"/>
<keyword evidence="6" id="KW-0119">Carbohydrate metabolism</keyword>
<gene>
    <name evidence="11" type="ORF">GQ43DRAFT_376527</name>
</gene>
<organism evidence="11 12">
    <name type="scientific">Delitschia confertaspora ATCC 74209</name>
    <dbReference type="NCBI Taxonomy" id="1513339"/>
    <lineage>
        <taxon>Eukaryota</taxon>
        <taxon>Fungi</taxon>
        <taxon>Dikarya</taxon>
        <taxon>Ascomycota</taxon>
        <taxon>Pezizomycotina</taxon>
        <taxon>Dothideomycetes</taxon>
        <taxon>Pleosporomycetidae</taxon>
        <taxon>Pleosporales</taxon>
        <taxon>Delitschiaceae</taxon>
        <taxon>Delitschia</taxon>
    </lineage>
</organism>
<evidence type="ECO:0000313" key="11">
    <source>
        <dbReference type="EMBL" id="KAF2199334.1"/>
    </source>
</evidence>
<evidence type="ECO:0000256" key="5">
    <source>
        <dbReference type="ARBA" id="ARBA00023001"/>
    </source>
</evidence>
<dbReference type="PANTHER" id="PTHR39730">
    <property type="entry name" value="ENDOGLUCANASE 1"/>
    <property type="match status" value="1"/>
</dbReference>
<evidence type="ECO:0000256" key="6">
    <source>
        <dbReference type="ARBA" id="ARBA00023277"/>
    </source>
</evidence>
<dbReference type="OrthoDB" id="10035502at2759"/>
<evidence type="ECO:0000259" key="10">
    <source>
        <dbReference type="Pfam" id="PF02015"/>
    </source>
</evidence>
<protein>
    <recommendedName>
        <fullName evidence="3">cellulase</fullName>
        <ecNumber evidence="3">3.2.1.4</ecNumber>
    </recommendedName>
</protein>
<feature type="chain" id="PRO_5040319354" description="cellulase" evidence="9">
    <location>
        <begin position="25"/>
        <end position="274"/>
    </location>
</feature>
<dbReference type="InterPro" id="IPR000334">
    <property type="entry name" value="Glyco_hydro_45"/>
</dbReference>
<dbReference type="SUPFAM" id="SSF50685">
    <property type="entry name" value="Barwin-like endoglucanases"/>
    <property type="match status" value="1"/>
</dbReference>
<dbReference type="EMBL" id="ML994082">
    <property type="protein sequence ID" value="KAF2199334.1"/>
    <property type="molecule type" value="Genomic_DNA"/>
</dbReference>
<evidence type="ECO:0000256" key="8">
    <source>
        <dbReference type="ARBA" id="ARBA00023326"/>
    </source>
</evidence>
<comment type="catalytic activity">
    <reaction evidence="1">
        <text>Endohydrolysis of (1-&gt;4)-beta-D-glucosidic linkages in cellulose, lichenin and cereal beta-D-glucans.</text>
        <dbReference type="EC" id="3.2.1.4"/>
    </reaction>
</comment>
<keyword evidence="5" id="KW-0136">Cellulose degradation</keyword>
<dbReference type="GO" id="GO:0008810">
    <property type="term" value="F:cellulase activity"/>
    <property type="evidence" value="ECO:0007669"/>
    <property type="project" value="UniProtKB-EC"/>
</dbReference>
<comment type="caution">
    <text evidence="11">The sequence shown here is derived from an EMBL/GenBank/DDBJ whole genome shotgun (WGS) entry which is preliminary data.</text>
</comment>
<dbReference type="Pfam" id="PF02015">
    <property type="entry name" value="Glyco_hydro_45"/>
    <property type="match status" value="1"/>
</dbReference>
<accession>A0A9P4JJC0</accession>
<keyword evidence="9" id="KW-0732">Signal</keyword>
<evidence type="ECO:0000256" key="9">
    <source>
        <dbReference type="SAM" id="SignalP"/>
    </source>
</evidence>
<feature type="signal peptide" evidence="9">
    <location>
        <begin position="1"/>
        <end position="24"/>
    </location>
</feature>
<dbReference type="InterPro" id="IPR052288">
    <property type="entry name" value="GH45_Enzymes"/>
</dbReference>
<keyword evidence="12" id="KW-1185">Reference proteome</keyword>
<dbReference type="Proteomes" id="UP000799536">
    <property type="component" value="Unassembled WGS sequence"/>
</dbReference>
<sequence length="274" mass="29677">MTISYLRNIFLLFDLFVVLVHCSGSVVSGEAVTTRFWDCCKPSCAWKAKARFSHPVQACGKDEKPLTDITIGTGCNGGSAYACSDQQPWAINDTLSYGFAGLFIQGHVEDFWCCACYRLDFTSPLLRGKTLIVQASNTAYDIASANRFSLAIPGGNTTSHDACASQFGVDQTVFGESNSGVQSKDDCANLPESLRSGCEWRFDWFRDELYPTTKFTRIVCPKELTQKTGCIRDDDTSHAANSTIILQGSARSALPPATVGVAVAAMVITSLLSV</sequence>
<evidence type="ECO:0000256" key="4">
    <source>
        <dbReference type="ARBA" id="ARBA00022801"/>
    </source>
</evidence>
<dbReference type="PANTHER" id="PTHR39730:SF1">
    <property type="entry name" value="ENDOGLUCANASE 1"/>
    <property type="match status" value="1"/>
</dbReference>
<dbReference type="InterPro" id="IPR036908">
    <property type="entry name" value="RlpA-like_sf"/>
</dbReference>
<keyword evidence="4" id="KW-0378">Hydrolase</keyword>
<dbReference type="Gene3D" id="2.40.40.10">
    <property type="entry name" value="RlpA-like domain"/>
    <property type="match status" value="1"/>
</dbReference>
<feature type="domain" description="Glycosyl hydrolases family 45 active site" evidence="10">
    <location>
        <begin position="32"/>
        <end position="230"/>
    </location>
</feature>
<evidence type="ECO:0000256" key="7">
    <source>
        <dbReference type="ARBA" id="ARBA00023295"/>
    </source>
</evidence>
<reference evidence="11" key="1">
    <citation type="journal article" date="2020" name="Stud. Mycol.">
        <title>101 Dothideomycetes genomes: a test case for predicting lifestyles and emergence of pathogens.</title>
        <authorList>
            <person name="Haridas S."/>
            <person name="Albert R."/>
            <person name="Binder M."/>
            <person name="Bloem J."/>
            <person name="Labutti K."/>
            <person name="Salamov A."/>
            <person name="Andreopoulos B."/>
            <person name="Baker S."/>
            <person name="Barry K."/>
            <person name="Bills G."/>
            <person name="Bluhm B."/>
            <person name="Cannon C."/>
            <person name="Castanera R."/>
            <person name="Culley D."/>
            <person name="Daum C."/>
            <person name="Ezra D."/>
            <person name="Gonzalez J."/>
            <person name="Henrissat B."/>
            <person name="Kuo A."/>
            <person name="Liang C."/>
            <person name="Lipzen A."/>
            <person name="Lutzoni F."/>
            <person name="Magnuson J."/>
            <person name="Mondo S."/>
            <person name="Nolan M."/>
            <person name="Ohm R."/>
            <person name="Pangilinan J."/>
            <person name="Park H.-J."/>
            <person name="Ramirez L."/>
            <person name="Alfaro M."/>
            <person name="Sun H."/>
            <person name="Tritt A."/>
            <person name="Yoshinaga Y."/>
            <person name="Zwiers L.-H."/>
            <person name="Turgeon B."/>
            <person name="Goodwin S."/>
            <person name="Spatafora J."/>
            <person name="Crous P."/>
            <person name="Grigoriev I."/>
        </authorList>
    </citation>
    <scope>NUCLEOTIDE SEQUENCE</scope>
    <source>
        <strain evidence="11">ATCC 74209</strain>
    </source>
</reference>